<gene>
    <name evidence="2" type="ORF">BKD30_02995</name>
</gene>
<keyword evidence="3" id="KW-1185">Reference proteome</keyword>
<sequence>MTAVTTSASPVVSVDAEVVAVHQLSPHYRRIVFGGPGLERLGPDRDPLDLRIKLLLPLPGRPTPMLEVGDDGWYQRWLAADPDTRGRMRTYTVRSLADDEAGRRTVTVDFVLHGAVRGADDVAADAAHGEPAGPAAQWAAAARPGDRLCLLGPNRAVGGRSGIEFAPGPARRLLLVADETAVPAVASILASRPDRTGEVYLEVPTADDILDLPPVPGITVTWLARDGAPHGDLLIGAVRRALGLTCAHRDCGADCVLLGYAAERMTVLSVPPDGGAGPGPDTAESLLWETPEYSSGADRLEPVPGLTTPAGDDEADLYAWIAGEAGMVKHLRRCLVRDRGLSRRRVAFMGYWRQGATQL</sequence>
<dbReference type="SUPFAM" id="SSF63380">
    <property type="entry name" value="Riboflavin synthase domain-like"/>
    <property type="match status" value="1"/>
</dbReference>
<comment type="caution">
    <text evidence="2">The sequence shown here is derived from an EMBL/GenBank/DDBJ whole genome shotgun (WGS) entry which is preliminary data.</text>
</comment>
<accession>A0A1R1LJC0</accession>
<dbReference type="PROSITE" id="PS51384">
    <property type="entry name" value="FAD_FR"/>
    <property type="match status" value="1"/>
</dbReference>
<dbReference type="STRING" id="554083.BKD30_02995"/>
<dbReference type="PANTHER" id="PTHR30157:SF0">
    <property type="entry name" value="NADPH-DEPENDENT FERRIC-CHELATE REDUCTASE"/>
    <property type="match status" value="1"/>
</dbReference>
<dbReference type="EMBL" id="MRDE01000016">
    <property type="protein sequence ID" value="OMH27631.1"/>
    <property type="molecule type" value="Genomic_DNA"/>
</dbReference>
<dbReference type="Pfam" id="PF04954">
    <property type="entry name" value="SIP"/>
    <property type="match status" value="1"/>
</dbReference>
<name>A0A1R1LJC0_9MICC</name>
<dbReference type="PANTHER" id="PTHR30157">
    <property type="entry name" value="FERRIC REDUCTASE, NADPH-DEPENDENT"/>
    <property type="match status" value="1"/>
</dbReference>
<dbReference type="InterPro" id="IPR017938">
    <property type="entry name" value="Riboflavin_synthase-like_b-brl"/>
</dbReference>
<dbReference type="Proteomes" id="UP000187085">
    <property type="component" value="Unassembled WGS sequence"/>
</dbReference>
<feature type="domain" description="FAD-binding FR-type" evidence="1">
    <location>
        <begin position="11"/>
        <end position="160"/>
    </location>
</feature>
<dbReference type="CDD" id="cd06193">
    <property type="entry name" value="siderophore_interacting"/>
    <property type="match status" value="1"/>
</dbReference>
<dbReference type="Pfam" id="PF08021">
    <property type="entry name" value="FAD_binding_9"/>
    <property type="match status" value="1"/>
</dbReference>
<dbReference type="InterPro" id="IPR017927">
    <property type="entry name" value="FAD-bd_FR_type"/>
</dbReference>
<evidence type="ECO:0000259" key="1">
    <source>
        <dbReference type="PROSITE" id="PS51384"/>
    </source>
</evidence>
<dbReference type="InterPro" id="IPR007037">
    <property type="entry name" value="SIP_rossman_dom"/>
</dbReference>
<dbReference type="InterPro" id="IPR013113">
    <property type="entry name" value="SIP_FAD-bd"/>
</dbReference>
<reference evidence="2 3" key="1">
    <citation type="submission" date="2016-12" db="EMBL/GenBank/DDBJ databases">
        <title>Draft genome of Tersicoccus phoenicis 1P05MA.</title>
        <authorList>
            <person name="Nakajima Y."/>
            <person name="Yoshizawa S."/>
            <person name="Nakamura K."/>
            <person name="Ogura Y."/>
            <person name="Hayashi T."/>
            <person name="Kogure K."/>
        </authorList>
    </citation>
    <scope>NUCLEOTIDE SEQUENCE [LARGE SCALE GENOMIC DNA]</scope>
    <source>
        <strain evidence="2 3">1p05MA</strain>
    </source>
</reference>
<dbReference type="AlphaFoldDB" id="A0A1R1LJC0"/>
<dbReference type="GO" id="GO:0016491">
    <property type="term" value="F:oxidoreductase activity"/>
    <property type="evidence" value="ECO:0007669"/>
    <property type="project" value="InterPro"/>
</dbReference>
<dbReference type="InterPro" id="IPR039261">
    <property type="entry name" value="FNR_nucleotide-bd"/>
</dbReference>
<proteinExistence type="predicted"/>
<dbReference type="Gene3D" id="2.40.30.10">
    <property type="entry name" value="Translation factors"/>
    <property type="match status" value="1"/>
</dbReference>
<dbReference type="Gene3D" id="3.40.50.80">
    <property type="entry name" value="Nucleotide-binding domain of ferredoxin-NADP reductase (FNR) module"/>
    <property type="match status" value="1"/>
</dbReference>
<dbReference type="InterPro" id="IPR039374">
    <property type="entry name" value="SIP_fam"/>
</dbReference>
<organism evidence="2 3">
    <name type="scientific">Tersicoccus phoenicis</name>
    <dbReference type="NCBI Taxonomy" id="554083"/>
    <lineage>
        <taxon>Bacteria</taxon>
        <taxon>Bacillati</taxon>
        <taxon>Actinomycetota</taxon>
        <taxon>Actinomycetes</taxon>
        <taxon>Micrococcales</taxon>
        <taxon>Micrococcaceae</taxon>
        <taxon>Tersicoccus</taxon>
    </lineage>
</organism>
<evidence type="ECO:0000313" key="2">
    <source>
        <dbReference type="EMBL" id="OMH27631.1"/>
    </source>
</evidence>
<dbReference type="OrthoDB" id="3291337at2"/>
<dbReference type="RefSeq" id="WP_076701767.1">
    <property type="nucleotide sequence ID" value="NZ_MRDE01000016.1"/>
</dbReference>
<protein>
    <recommendedName>
        <fullName evidence="1">FAD-binding FR-type domain-containing protein</fullName>
    </recommendedName>
</protein>
<evidence type="ECO:0000313" key="3">
    <source>
        <dbReference type="Proteomes" id="UP000187085"/>
    </source>
</evidence>